<evidence type="ECO:0000256" key="1">
    <source>
        <dbReference type="ARBA" id="ARBA00004618"/>
    </source>
</evidence>
<keyword evidence="5" id="KW-0472">Membrane</keyword>
<dbReference type="eggNOG" id="arCOG01829">
    <property type="taxonomic scope" value="Archaea"/>
</dbReference>
<comment type="function">
    <text evidence="4">Flagellin is the subunit protein which polymerizes to form the filaments of archaeal flagella.</text>
</comment>
<dbReference type="InterPro" id="IPR002774">
    <property type="entry name" value="Flagellin_arc-type"/>
</dbReference>
<dbReference type="GO" id="GO:0097588">
    <property type="term" value="P:archaeal or bacterial-type flagellum-dependent cell motility"/>
    <property type="evidence" value="ECO:0007669"/>
    <property type="project" value="InterPro"/>
</dbReference>
<dbReference type="GeneID" id="9132126"/>
<evidence type="ECO:0000256" key="4">
    <source>
        <dbReference type="RuleBase" id="RU361282"/>
    </source>
</evidence>
<feature type="transmembrane region" description="Helical" evidence="5">
    <location>
        <begin position="12"/>
        <end position="34"/>
    </location>
</feature>
<dbReference type="OrthoDB" id="102632at2157"/>
<dbReference type="RefSeq" id="WP_013100508.1">
    <property type="nucleotide sequence ID" value="NC_014122.1"/>
</dbReference>
<protein>
    <recommendedName>
        <fullName evidence="4">Flagellin</fullName>
    </recommendedName>
</protein>
<comment type="subcellular location">
    <subcellularLocation>
        <location evidence="1 4">Archaeal flagellum</location>
    </subcellularLocation>
</comment>
<keyword evidence="5" id="KW-0812">Transmembrane</keyword>
<dbReference type="STRING" id="573063.Metin_1109"/>
<organism evidence="6 7">
    <name type="scientific">Methanocaldococcus infernus (strain DSM 11812 / JCM 15783 / ME)</name>
    <dbReference type="NCBI Taxonomy" id="573063"/>
    <lineage>
        <taxon>Archaea</taxon>
        <taxon>Methanobacteriati</taxon>
        <taxon>Methanobacteriota</taxon>
        <taxon>Methanomada group</taxon>
        <taxon>Methanococci</taxon>
        <taxon>Methanococcales</taxon>
        <taxon>Methanocaldococcaceae</taxon>
        <taxon>Methanocaldococcus</taxon>
    </lineage>
</organism>
<evidence type="ECO:0000256" key="5">
    <source>
        <dbReference type="SAM" id="Phobius"/>
    </source>
</evidence>
<keyword evidence="6" id="KW-0282">Flagellum</keyword>
<dbReference type="NCBIfam" id="NF006325">
    <property type="entry name" value="PRK08541.1"/>
    <property type="match status" value="1"/>
</dbReference>
<dbReference type="PANTHER" id="PTHR35903:SF1">
    <property type="entry name" value="FLAGELLIN B1"/>
    <property type="match status" value="1"/>
</dbReference>
<dbReference type="PANTHER" id="PTHR35903">
    <property type="entry name" value="FLAGELLIN B1"/>
    <property type="match status" value="1"/>
</dbReference>
<dbReference type="GO" id="GO:0005198">
    <property type="term" value="F:structural molecule activity"/>
    <property type="evidence" value="ECO:0007669"/>
    <property type="project" value="InterPro"/>
</dbReference>
<evidence type="ECO:0000256" key="3">
    <source>
        <dbReference type="ARBA" id="ARBA00022440"/>
    </source>
</evidence>
<keyword evidence="5" id="KW-1133">Transmembrane helix</keyword>
<reference evidence="6" key="1">
    <citation type="submission" date="2010-04" db="EMBL/GenBank/DDBJ databases">
        <title>Complete sequence of Methanocaldococcus infernus ME.</title>
        <authorList>
            <consortium name="US DOE Joint Genome Institute"/>
            <person name="Lucas S."/>
            <person name="Copeland A."/>
            <person name="Lapidus A."/>
            <person name="Cheng J.-F."/>
            <person name="Bruce D."/>
            <person name="Goodwin L."/>
            <person name="Pitluck S."/>
            <person name="Munk A.C."/>
            <person name="Detter J.C."/>
            <person name="Han C."/>
            <person name="Tapia R."/>
            <person name="Land M."/>
            <person name="Hauser L."/>
            <person name="Kyrpides N."/>
            <person name="Mikhailova N."/>
            <person name="Sieprawska-Lupa M."/>
            <person name="Whitman W.B."/>
            <person name="Woyke T."/>
        </authorList>
    </citation>
    <scope>NUCLEOTIDE SEQUENCE [LARGE SCALE GENOMIC DNA]</scope>
    <source>
        <strain evidence="6">ME</strain>
    </source>
</reference>
<evidence type="ECO:0000256" key="2">
    <source>
        <dbReference type="ARBA" id="ARBA00010256"/>
    </source>
</evidence>
<dbReference type="KEGG" id="mif:Metin_1109"/>
<comment type="similarity">
    <text evidence="2 4">Belongs to the archaeal flagellin family.</text>
</comment>
<dbReference type="EMBL" id="CP002009">
    <property type="protein sequence ID" value="ADG13763.1"/>
    <property type="molecule type" value="Genomic_DNA"/>
</dbReference>
<sequence length="219" mass="23294">MKFFSSKKGAIGIGTLIIFIALVLVAAIAAAVIINTAANLQQKAARVGQESTKQVASGIQVVKVVGYAPNNNEITKLLIFVSPNIGDEIDLSSTIVTLSNGEKKCSLVYDSAAYVNDPAIQGTEDLFNGDNVQTAWTYSGGDRFGVIILQDADGSCNDSAHPTINFGDKVALTVDLNAIGMPIKPRDLIEGEVIPEYGSPGIIEFYAPSTFNRRVIELQ</sequence>
<dbReference type="GO" id="GO:0097589">
    <property type="term" value="C:archaeal-type flagellum"/>
    <property type="evidence" value="ECO:0007669"/>
    <property type="project" value="UniProtKB-SubCell"/>
</dbReference>
<dbReference type="InterPro" id="IPR013373">
    <property type="entry name" value="Flagellin/pilin_N_arc"/>
</dbReference>
<keyword evidence="6" id="KW-0966">Cell projection</keyword>
<dbReference type="Proteomes" id="UP000002061">
    <property type="component" value="Chromosome"/>
</dbReference>
<accession>D5VT60</accession>
<evidence type="ECO:0000313" key="6">
    <source>
        <dbReference type="EMBL" id="ADG13763.1"/>
    </source>
</evidence>
<dbReference type="NCBIfam" id="TIGR02537">
    <property type="entry name" value="arch_flag_Nterm"/>
    <property type="match status" value="1"/>
</dbReference>
<proteinExistence type="inferred from homology"/>
<dbReference type="AlphaFoldDB" id="D5VT60"/>
<keyword evidence="6" id="KW-0969">Cilium</keyword>
<evidence type="ECO:0000313" key="7">
    <source>
        <dbReference type="Proteomes" id="UP000002061"/>
    </source>
</evidence>
<name>D5VT60_METIM</name>
<gene>
    <name evidence="6" type="ordered locus">Metin_1109</name>
</gene>
<keyword evidence="7" id="KW-1185">Reference proteome</keyword>
<dbReference type="HOGENOM" id="CLU_051124_0_1_2"/>
<keyword evidence="3 4" id="KW-0974">Archaeal flagellum</keyword>
<dbReference type="Pfam" id="PF01917">
    <property type="entry name" value="Flagellin_arch-type"/>
    <property type="match status" value="1"/>
</dbReference>